<organism evidence="1 2">
    <name type="scientific">Actinomadura graeca</name>
    <dbReference type="NCBI Taxonomy" id="2750812"/>
    <lineage>
        <taxon>Bacteria</taxon>
        <taxon>Bacillati</taxon>
        <taxon>Actinomycetota</taxon>
        <taxon>Actinomycetes</taxon>
        <taxon>Streptosporangiales</taxon>
        <taxon>Thermomonosporaceae</taxon>
        <taxon>Actinomadura</taxon>
    </lineage>
</organism>
<dbReference type="RefSeq" id="WP_231336536.1">
    <property type="nucleotide sequence ID" value="NZ_CP059572.1"/>
</dbReference>
<dbReference type="EMBL" id="CP059572">
    <property type="protein sequence ID" value="QXJ24426.1"/>
    <property type="molecule type" value="Genomic_DNA"/>
</dbReference>
<protein>
    <submittedName>
        <fullName evidence="1">Tetratricopeptide repeat protein</fullName>
    </submittedName>
</protein>
<name>A0ABX8R005_9ACTN</name>
<evidence type="ECO:0000313" key="2">
    <source>
        <dbReference type="Proteomes" id="UP001049518"/>
    </source>
</evidence>
<dbReference type="Gene3D" id="1.25.40.10">
    <property type="entry name" value="Tetratricopeptide repeat domain"/>
    <property type="match status" value="1"/>
</dbReference>
<gene>
    <name evidence="1" type="ORF">AGRA3207_005752</name>
</gene>
<dbReference type="PANTHER" id="PTHR47691">
    <property type="entry name" value="REGULATOR-RELATED"/>
    <property type="match status" value="1"/>
</dbReference>
<dbReference type="Proteomes" id="UP001049518">
    <property type="component" value="Chromosome"/>
</dbReference>
<dbReference type="PANTHER" id="PTHR47691:SF3">
    <property type="entry name" value="HTH-TYPE TRANSCRIPTIONAL REGULATOR RV0890C-RELATED"/>
    <property type="match status" value="1"/>
</dbReference>
<sequence>MSVPPGRTLDVRANFEDAYRDLPPEAARLLRLLGMLPGEDVGPRAAAALADLPRDEARRLLGTLAARGLLAEEDGGRFTLPGALRDHARELAEREDPEEVREAALRRVLDHYLAGEGAVGAEGLALLERERWTEAADALEDGLRRAEREGDPREILVARHHLGRALTETGALDRALELLAPLPDGFAALPEPDRYNRGRSLISLGQAYLRMRRPVTAINFFGQALEIMRAEEAVEQQGDAFVHIADAARLRGDAAAEGAALDRAVALYASVPSPKADAAAGRRAALAP</sequence>
<accession>A0ABX8R005</accession>
<keyword evidence="2" id="KW-1185">Reference proteome</keyword>
<reference evidence="1" key="1">
    <citation type="submission" date="2020-07" db="EMBL/GenBank/DDBJ databases">
        <authorList>
            <person name="Tarantini F.S."/>
            <person name="Hong K.W."/>
            <person name="Chan K.G."/>
        </authorList>
    </citation>
    <scope>NUCLEOTIDE SEQUENCE</scope>
    <source>
        <strain evidence="1">32-07</strain>
    </source>
</reference>
<evidence type="ECO:0000313" key="1">
    <source>
        <dbReference type="EMBL" id="QXJ24426.1"/>
    </source>
</evidence>
<dbReference type="SUPFAM" id="SSF48452">
    <property type="entry name" value="TPR-like"/>
    <property type="match status" value="1"/>
</dbReference>
<proteinExistence type="predicted"/>
<dbReference type="InterPro" id="IPR011990">
    <property type="entry name" value="TPR-like_helical_dom_sf"/>
</dbReference>